<keyword evidence="10 16" id="KW-0694">RNA-binding</keyword>
<sequence>MSKATKSWKDKSAIIQVNEKDLPSSTPPQTGLTFNVWYNKWSQGNTGNRRFVNKYRLEPSSHSGITLGDKSSNVFFCLYFAKGMCSLGKKCQYKHHIPEDSDSIALLMKSDILDCFGREKFADYRDDMSGIGSFRKKNRTLYIGGITGAINNKELKPSQIESRLRYMFSRLGLLDRLRYLENKNCAFIKFKNQCNAEFAKEVMSNQTLLIPSDKEWDERNEGTGLLVKWANDDPDTAAQKREREEQAKTALNAMINVINKEQDNDTVLKKRRLELQDSKSSFGPIFDDIVLEKVRAKFRRSSEFKS</sequence>
<comment type="subunit">
    <text evidence="3">Associated with the spliceosome.</text>
</comment>
<comment type="function">
    <text evidence="14">Involved in the first step of pre-mRNA splicing. Required for cell growth and cell cycle control. Plays a role in the levels of the U1, U4, U5 and U6 snRNAs and the maintenance of the U4/U6 snRNA complex. May provide the link between the 'nineteen complex' NTC spliceosome protein complex and the spliceosome through the U6 snRNA. Associates predominantly with U6 snRNAs in assembled active spliceosomes. Binds directly to the internal stem-loop (ISL) domain of the U6 snRNA and to the pre-mRNA intron near the 5' splice site during the activation and catalytic phases of the spliceosome cycle.</text>
</comment>
<dbReference type="InterPro" id="IPR000571">
    <property type="entry name" value="Znf_CCCH"/>
</dbReference>
<dbReference type="OMA" id="WYNKWSQ"/>
<evidence type="ECO:0000256" key="4">
    <source>
        <dbReference type="ARBA" id="ARBA00017295"/>
    </source>
</evidence>
<evidence type="ECO:0000256" key="12">
    <source>
        <dbReference type="ARBA" id="ARBA00023242"/>
    </source>
</evidence>
<evidence type="ECO:0000313" key="20">
    <source>
        <dbReference type="EMBL" id="CCH60782.1"/>
    </source>
</evidence>
<dbReference type="GO" id="GO:0071006">
    <property type="term" value="C:U2-type catalytic step 1 spliceosome"/>
    <property type="evidence" value="ECO:0007669"/>
    <property type="project" value="EnsemblFungi"/>
</dbReference>
<dbReference type="HOGENOM" id="CLU_043308_0_0_1"/>
<evidence type="ECO:0000256" key="15">
    <source>
        <dbReference type="ARBA" id="ARBA00072313"/>
    </source>
</evidence>
<evidence type="ECO:0000256" key="5">
    <source>
        <dbReference type="ARBA" id="ARBA00022664"/>
    </source>
</evidence>
<evidence type="ECO:0000256" key="10">
    <source>
        <dbReference type="ARBA" id="ARBA00022884"/>
    </source>
</evidence>
<evidence type="ECO:0000256" key="7">
    <source>
        <dbReference type="ARBA" id="ARBA00022728"/>
    </source>
</evidence>
<dbReference type="GO" id="GO:0045292">
    <property type="term" value="P:mRNA cis splicing, via spliceosome"/>
    <property type="evidence" value="ECO:0007669"/>
    <property type="project" value="EnsemblFungi"/>
</dbReference>
<feature type="domain" description="RRM" evidence="18">
    <location>
        <begin position="139"/>
        <end position="232"/>
    </location>
</feature>
<dbReference type="GO" id="GO:0033120">
    <property type="term" value="P:positive regulation of RNA splicing"/>
    <property type="evidence" value="ECO:0007669"/>
    <property type="project" value="EnsemblFungi"/>
</dbReference>
<dbReference type="PANTHER" id="PTHR14089">
    <property type="entry name" value="PRE-MRNA-SPLICING FACTOR RBM22"/>
    <property type="match status" value="1"/>
</dbReference>
<evidence type="ECO:0000256" key="3">
    <source>
        <dbReference type="ARBA" id="ARBA00011524"/>
    </source>
</evidence>
<feature type="zinc finger region" description="C3H1-type" evidence="17">
    <location>
        <begin position="71"/>
        <end position="98"/>
    </location>
</feature>
<dbReference type="STRING" id="1071380.I2H330"/>
<dbReference type="SUPFAM" id="SSF54928">
    <property type="entry name" value="RNA-binding domain, RBD"/>
    <property type="match status" value="1"/>
</dbReference>
<protein>
    <recommendedName>
        <fullName evidence="4">Pre-mRNA-splicing factor CWC2</fullName>
    </recommendedName>
    <alternativeName>
        <fullName evidence="15">Pre-mRNA-splicing factor cwc2</fullName>
    </alternativeName>
</protein>
<dbReference type="PANTHER" id="PTHR14089:SF2">
    <property type="entry name" value="PRE-MRNA-SPLICING FACTOR CWC2"/>
    <property type="match status" value="1"/>
</dbReference>
<dbReference type="GO" id="GO:0045787">
    <property type="term" value="P:positive regulation of cell cycle"/>
    <property type="evidence" value="ECO:0007669"/>
    <property type="project" value="EnsemblFungi"/>
</dbReference>
<dbReference type="InterPro" id="IPR039171">
    <property type="entry name" value="Cwc2/Slt11"/>
</dbReference>
<keyword evidence="21" id="KW-1185">Reference proteome</keyword>
<evidence type="ECO:0000256" key="17">
    <source>
        <dbReference type="PROSITE-ProRule" id="PRU00723"/>
    </source>
</evidence>
<dbReference type="AlphaFoldDB" id="I2H330"/>
<dbReference type="GO" id="GO:0017070">
    <property type="term" value="F:U6 snRNA binding"/>
    <property type="evidence" value="ECO:0007669"/>
    <property type="project" value="EnsemblFungi"/>
</dbReference>
<evidence type="ECO:0000256" key="9">
    <source>
        <dbReference type="ARBA" id="ARBA00022833"/>
    </source>
</evidence>
<evidence type="ECO:0000256" key="2">
    <source>
        <dbReference type="ARBA" id="ARBA00008024"/>
    </source>
</evidence>
<dbReference type="InterPro" id="IPR036855">
    <property type="entry name" value="Znf_CCCH_sf"/>
</dbReference>
<dbReference type="FunFam" id="3.30.70.330:FF:000713">
    <property type="entry name" value="Pre-mRNA-splicing factor CWC2"/>
    <property type="match status" value="1"/>
</dbReference>
<evidence type="ECO:0000256" key="13">
    <source>
        <dbReference type="ARBA" id="ARBA00023306"/>
    </source>
</evidence>
<dbReference type="InterPro" id="IPR032297">
    <property type="entry name" value="Torus"/>
</dbReference>
<dbReference type="InterPro" id="IPR000504">
    <property type="entry name" value="RRM_dom"/>
</dbReference>
<dbReference type="PROSITE" id="PS50103">
    <property type="entry name" value="ZF_C3H1"/>
    <property type="match status" value="1"/>
</dbReference>
<evidence type="ECO:0000256" key="6">
    <source>
        <dbReference type="ARBA" id="ARBA00022723"/>
    </source>
</evidence>
<name>I2H330_HENB6</name>
<evidence type="ECO:0000256" key="1">
    <source>
        <dbReference type="ARBA" id="ARBA00004123"/>
    </source>
</evidence>
<keyword evidence="12" id="KW-0539">Nucleus</keyword>
<accession>I2H330</accession>
<dbReference type="Gene3D" id="3.30.70.330">
    <property type="match status" value="1"/>
</dbReference>
<dbReference type="eggNOG" id="KOG0118">
    <property type="taxonomic scope" value="Eukaryota"/>
</dbReference>
<gene>
    <name evidence="20" type="primary">TBLA0D02810</name>
    <name evidence="20" type="ORF">TBLA_0D02810</name>
</gene>
<dbReference type="EMBL" id="HE806319">
    <property type="protein sequence ID" value="CCH60782.1"/>
    <property type="molecule type" value="Genomic_DNA"/>
</dbReference>
<dbReference type="InParanoid" id="I2H330"/>
<dbReference type="GeneID" id="14495818"/>
<dbReference type="InterPro" id="IPR012677">
    <property type="entry name" value="Nucleotide-bd_a/b_plait_sf"/>
</dbReference>
<dbReference type="OrthoDB" id="10251848at2759"/>
<dbReference type="Proteomes" id="UP000002866">
    <property type="component" value="Chromosome 4"/>
</dbReference>
<dbReference type="GO" id="GO:0000974">
    <property type="term" value="C:Prp19 complex"/>
    <property type="evidence" value="ECO:0007669"/>
    <property type="project" value="EnsemblFungi"/>
</dbReference>
<keyword evidence="8 17" id="KW-0863">Zinc-finger</keyword>
<feature type="domain" description="C3H1-type" evidence="19">
    <location>
        <begin position="71"/>
        <end position="98"/>
    </location>
</feature>
<evidence type="ECO:0000259" key="18">
    <source>
        <dbReference type="PROSITE" id="PS50102"/>
    </source>
</evidence>
<evidence type="ECO:0000256" key="11">
    <source>
        <dbReference type="ARBA" id="ARBA00023187"/>
    </source>
</evidence>
<keyword evidence="11" id="KW-0508">mRNA splicing</keyword>
<comment type="similarity">
    <text evidence="2">Belongs to the RRM CWC2 family.</text>
</comment>
<evidence type="ECO:0000256" key="8">
    <source>
        <dbReference type="ARBA" id="ARBA00022771"/>
    </source>
</evidence>
<comment type="subcellular location">
    <subcellularLocation>
        <location evidence="1">Nucleus</location>
    </subcellularLocation>
</comment>
<dbReference type="GO" id="GO:0008270">
    <property type="term" value="F:zinc ion binding"/>
    <property type="evidence" value="ECO:0007669"/>
    <property type="project" value="UniProtKB-KW"/>
</dbReference>
<evidence type="ECO:0000259" key="19">
    <source>
        <dbReference type="PROSITE" id="PS50103"/>
    </source>
</evidence>
<evidence type="ECO:0000256" key="16">
    <source>
        <dbReference type="PROSITE-ProRule" id="PRU00176"/>
    </source>
</evidence>
<dbReference type="Pfam" id="PF16131">
    <property type="entry name" value="Torus"/>
    <property type="match status" value="1"/>
</dbReference>
<organism evidence="20 21">
    <name type="scientific">Henningerozyma blattae (strain ATCC 34711 / CBS 6284 / DSM 70876 / NBRC 10599 / NRRL Y-10934 / UCD 77-7)</name>
    <name type="common">Yeast</name>
    <name type="synonym">Tetrapisispora blattae</name>
    <dbReference type="NCBI Taxonomy" id="1071380"/>
    <lineage>
        <taxon>Eukaryota</taxon>
        <taxon>Fungi</taxon>
        <taxon>Dikarya</taxon>
        <taxon>Ascomycota</taxon>
        <taxon>Saccharomycotina</taxon>
        <taxon>Saccharomycetes</taxon>
        <taxon>Saccharomycetales</taxon>
        <taxon>Saccharomycetaceae</taxon>
        <taxon>Henningerozyma</taxon>
    </lineage>
</organism>
<keyword evidence="9 17" id="KW-0862">Zinc</keyword>
<evidence type="ECO:0000256" key="14">
    <source>
        <dbReference type="ARBA" id="ARBA00025224"/>
    </source>
</evidence>
<keyword evidence="7" id="KW-0747">Spliceosome</keyword>
<dbReference type="KEGG" id="tbl:TBLA_0D02810"/>
<evidence type="ECO:0000313" key="21">
    <source>
        <dbReference type="Proteomes" id="UP000002866"/>
    </source>
</evidence>
<dbReference type="GO" id="GO:0036002">
    <property type="term" value="F:pre-mRNA binding"/>
    <property type="evidence" value="ECO:0007669"/>
    <property type="project" value="EnsemblFungi"/>
</dbReference>
<dbReference type="InterPro" id="IPR035979">
    <property type="entry name" value="RBD_domain_sf"/>
</dbReference>
<keyword evidence="6 17" id="KW-0479">Metal-binding</keyword>
<keyword evidence="5" id="KW-0507">mRNA processing</keyword>
<reference evidence="20 21" key="1">
    <citation type="journal article" date="2011" name="Proc. Natl. Acad. Sci. U.S.A.">
        <title>Evolutionary erosion of yeast sex chromosomes by mating-type switching accidents.</title>
        <authorList>
            <person name="Gordon J.L."/>
            <person name="Armisen D."/>
            <person name="Proux-Wera E."/>
            <person name="Oheigeartaigh S.S."/>
            <person name="Byrne K.P."/>
            <person name="Wolfe K.H."/>
        </authorList>
    </citation>
    <scope>NUCLEOTIDE SEQUENCE [LARGE SCALE GENOMIC DNA]</scope>
    <source>
        <strain evidence="21">ATCC 34711 / CBS 6284 / DSM 70876 / NBRC 10599 / NRRL Y-10934 / UCD 77-7</strain>
    </source>
</reference>
<dbReference type="SUPFAM" id="SSF90229">
    <property type="entry name" value="CCCH zinc finger"/>
    <property type="match status" value="1"/>
</dbReference>
<dbReference type="GO" id="GO:0071007">
    <property type="term" value="C:U2-type catalytic step 2 spliceosome"/>
    <property type="evidence" value="ECO:0007669"/>
    <property type="project" value="EnsemblFungi"/>
</dbReference>
<dbReference type="PROSITE" id="PS50102">
    <property type="entry name" value="RRM"/>
    <property type="match status" value="1"/>
</dbReference>
<dbReference type="RefSeq" id="XP_004180301.1">
    <property type="nucleotide sequence ID" value="XM_004180253.1"/>
</dbReference>
<keyword evidence="13" id="KW-0131">Cell cycle</keyword>
<dbReference type="FunCoup" id="I2H330">
    <property type="interactions" value="254"/>
</dbReference>
<dbReference type="GO" id="GO:0000387">
    <property type="term" value="P:spliceosomal snRNP assembly"/>
    <property type="evidence" value="ECO:0007669"/>
    <property type="project" value="EnsemblFungi"/>
</dbReference>
<proteinExistence type="inferred from homology"/>